<dbReference type="InterPro" id="IPR051050">
    <property type="entry name" value="Lipid_II_flippase_MurJ/MviN"/>
</dbReference>
<keyword evidence="2 10" id="KW-1003">Cell membrane</keyword>
<dbReference type="GO" id="GO:0005886">
    <property type="term" value="C:plasma membrane"/>
    <property type="evidence" value="ECO:0007669"/>
    <property type="project" value="UniProtKB-SubCell"/>
</dbReference>
<sequence>MSLLKSASTVSLLTLASRITGLGRELLMASLFGASAMTDAFNVAFRIPNLFRRLFGEGAFSQAFVPVLAASKAQNGEAATKQLIDHVASVLTAILVLVCLAGVLAAPLMVWVLAAGLQQDADGFHAAVVMTRWMFPYIGCMSLVALASGILNTWKRFAVPAVTPVLLNLAMMGSAWLGAPWLAARGIEPIYAMAGGVMLGGVLQLGVQVPVLARMGLLPRVRLGLAGLREAWADPGTRRIAKLMGPALLGVGVAHVSIMINTQIASHLAPGSVSWLGYADRLMEFPTALLGVALGVVLMPQLSGAHAAGDTARYSAMLDWGLRLVVLMAVPSAVALLTFAVPLVSTIYHHGMFGEEDVRQTSLALMGYGAGLFGLVAIKVLAPGFYARQDVRTPVKIALVVLVFTQLLNFGLVPLLQHAGLALSVGLGATLNAALLLIGLLRRGSYRPSPGWGRYLLQVVAASALLAIFLIWVSRAYPWTQVGHGWLRMGGMALALAASGLVYFGAAWAAGIQLKRMLRHGA</sequence>
<evidence type="ECO:0000256" key="9">
    <source>
        <dbReference type="ARBA" id="ARBA00061532"/>
    </source>
</evidence>
<evidence type="ECO:0000313" key="13">
    <source>
        <dbReference type="Proteomes" id="UP000252884"/>
    </source>
</evidence>
<evidence type="ECO:0000256" key="10">
    <source>
        <dbReference type="HAMAP-Rule" id="MF_02078"/>
    </source>
</evidence>
<evidence type="ECO:0000256" key="11">
    <source>
        <dbReference type="PIRNR" id="PIRNR002869"/>
    </source>
</evidence>
<evidence type="ECO:0000256" key="7">
    <source>
        <dbReference type="ARBA" id="ARBA00023136"/>
    </source>
</evidence>
<evidence type="ECO:0000256" key="6">
    <source>
        <dbReference type="ARBA" id="ARBA00022989"/>
    </source>
</evidence>
<dbReference type="PANTHER" id="PTHR47019">
    <property type="entry name" value="LIPID II FLIPPASE MURJ"/>
    <property type="match status" value="1"/>
</dbReference>
<comment type="function">
    <text evidence="8 10 11">Involved in peptidoglycan biosynthesis. Transports lipid-linked peptidoglycan precursors from the inner to the outer leaflet of the cytoplasmic membrane.</text>
</comment>
<feature type="transmembrane region" description="Helical" evidence="10">
    <location>
        <begin position="320"/>
        <end position="345"/>
    </location>
</feature>
<feature type="transmembrane region" description="Helical" evidence="10">
    <location>
        <begin position="453"/>
        <end position="474"/>
    </location>
</feature>
<dbReference type="PRINTS" id="PR01806">
    <property type="entry name" value="VIRFACTRMVIN"/>
</dbReference>
<dbReference type="EMBL" id="QPJK01000001">
    <property type="protein sequence ID" value="RCW76382.1"/>
    <property type="molecule type" value="Genomic_DNA"/>
</dbReference>
<dbReference type="PIRSF" id="PIRSF002869">
    <property type="entry name" value="MviN"/>
    <property type="match status" value="1"/>
</dbReference>
<dbReference type="NCBIfam" id="TIGR01695">
    <property type="entry name" value="murJ_mviN"/>
    <property type="match status" value="1"/>
</dbReference>
<feature type="transmembrane region" description="Helical" evidence="10">
    <location>
        <begin position="90"/>
        <end position="114"/>
    </location>
</feature>
<feature type="transmembrane region" description="Helical" evidence="10">
    <location>
        <begin position="247"/>
        <end position="268"/>
    </location>
</feature>
<organism evidence="12 13">
    <name type="scientific">Pseudorhodoferax soli</name>
    <dbReference type="NCBI Taxonomy" id="545864"/>
    <lineage>
        <taxon>Bacteria</taxon>
        <taxon>Pseudomonadati</taxon>
        <taxon>Pseudomonadota</taxon>
        <taxon>Betaproteobacteria</taxon>
        <taxon>Burkholderiales</taxon>
        <taxon>Comamonadaceae</taxon>
    </lineage>
</organism>
<keyword evidence="13" id="KW-1185">Reference proteome</keyword>
<feature type="transmembrane region" description="Helical" evidence="10">
    <location>
        <begin position="190"/>
        <end position="213"/>
    </location>
</feature>
<feature type="transmembrane region" description="Helical" evidence="10">
    <location>
        <begin position="397"/>
        <end position="415"/>
    </location>
</feature>
<reference evidence="12 13" key="1">
    <citation type="submission" date="2018-07" db="EMBL/GenBank/DDBJ databases">
        <title>Genomic Encyclopedia of Type Strains, Phase IV (KMG-IV): sequencing the most valuable type-strain genomes for metagenomic binning, comparative biology and taxonomic classification.</title>
        <authorList>
            <person name="Goeker M."/>
        </authorList>
    </citation>
    <scope>NUCLEOTIDE SEQUENCE [LARGE SCALE GENOMIC DNA]</scope>
    <source>
        <strain evidence="12 13">DSM 21634</strain>
    </source>
</reference>
<dbReference type="GO" id="GO:0008360">
    <property type="term" value="P:regulation of cell shape"/>
    <property type="evidence" value="ECO:0007669"/>
    <property type="project" value="UniProtKB-UniRule"/>
</dbReference>
<feature type="transmembrane region" description="Helical" evidence="10">
    <location>
        <begin position="365"/>
        <end position="385"/>
    </location>
</feature>
<accession>A0A368Y851</accession>
<comment type="similarity">
    <text evidence="9 10 11">Belongs to the MurJ/MviN family.</text>
</comment>
<dbReference type="GO" id="GO:0034204">
    <property type="term" value="P:lipid translocation"/>
    <property type="evidence" value="ECO:0007669"/>
    <property type="project" value="TreeGrafter"/>
</dbReference>
<dbReference type="GO" id="GO:0071555">
    <property type="term" value="P:cell wall organization"/>
    <property type="evidence" value="ECO:0007669"/>
    <property type="project" value="UniProtKB-UniRule"/>
</dbReference>
<comment type="pathway">
    <text evidence="10">Cell wall biogenesis; peptidoglycan biosynthesis.</text>
</comment>
<dbReference type="Proteomes" id="UP000252884">
    <property type="component" value="Unassembled WGS sequence"/>
</dbReference>
<keyword evidence="10 11" id="KW-0813">Transport</keyword>
<evidence type="ECO:0000256" key="4">
    <source>
        <dbReference type="ARBA" id="ARBA00022960"/>
    </source>
</evidence>
<dbReference type="HAMAP" id="MF_02078">
    <property type="entry name" value="MurJ_MviN"/>
    <property type="match status" value="1"/>
</dbReference>
<dbReference type="RefSeq" id="WP_114466434.1">
    <property type="nucleotide sequence ID" value="NZ_QPJK01000001.1"/>
</dbReference>
<keyword evidence="10" id="KW-0997">Cell inner membrane</keyword>
<dbReference type="AlphaFoldDB" id="A0A368Y851"/>
<evidence type="ECO:0000313" key="12">
    <source>
        <dbReference type="EMBL" id="RCW76382.1"/>
    </source>
</evidence>
<dbReference type="PANTHER" id="PTHR47019:SF1">
    <property type="entry name" value="LIPID II FLIPPASE MURJ"/>
    <property type="match status" value="1"/>
</dbReference>
<keyword evidence="3 10" id="KW-0812">Transmembrane</keyword>
<gene>
    <name evidence="10" type="primary">murJ</name>
    <name evidence="12" type="ORF">DES41_101988</name>
</gene>
<evidence type="ECO:0000256" key="8">
    <source>
        <dbReference type="ARBA" id="ARBA00060041"/>
    </source>
</evidence>
<keyword evidence="4 10" id="KW-0133">Cell shape</keyword>
<dbReference type="InterPro" id="IPR004268">
    <property type="entry name" value="MurJ"/>
</dbReference>
<keyword evidence="6 10" id="KW-1133">Transmembrane helix</keyword>
<evidence type="ECO:0000256" key="5">
    <source>
        <dbReference type="ARBA" id="ARBA00022984"/>
    </source>
</evidence>
<feature type="transmembrane region" description="Helical" evidence="10">
    <location>
        <begin position="166"/>
        <end position="184"/>
    </location>
</feature>
<dbReference type="UniPathway" id="UPA00219"/>
<comment type="subcellular location">
    <subcellularLocation>
        <location evidence="10">Cell inner membrane</location>
        <topology evidence="10">Multi-pass membrane protein</topology>
    </subcellularLocation>
    <subcellularLocation>
        <location evidence="1">Cell membrane</location>
        <topology evidence="1">Multi-pass membrane protein</topology>
    </subcellularLocation>
</comment>
<feature type="transmembrane region" description="Helical" evidence="10">
    <location>
        <begin position="421"/>
        <end position="441"/>
    </location>
</feature>
<feature type="transmembrane region" description="Helical" evidence="10">
    <location>
        <begin position="134"/>
        <end position="154"/>
    </location>
</feature>
<feature type="transmembrane region" description="Helical" evidence="10">
    <location>
        <begin position="288"/>
        <end position="308"/>
    </location>
</feature>
<dbReference type="GO" id="GO:0009252">
    <property type="term" value="P:peptidoglycan biosynthetic process"/>
    <property type="evidence" value="ECO:0007669"/>
    <property type="project" value="UniProtKB-UniRule"/>
</dbReference>
<feature type="transmembrane region" description="Helical" evidence="10">
    <location>
        <begin position="486"/>
        <end position="510"/>
    </location>
</feature>
<keyword evidence="5 10" id="KW-0573">Peptidoglycan synthesis</keyword>
<dbReference type="OrthoDB" id="9816572at2"/>
<dbReference type="CDD" id="cd13123">
    <property type="entry name" value="MATE_MurJ_like"/>
    <property type="match status" value="1"/>
</dbReference>
<dbReference type="GO" id="GO:0015648">
    <property type="term" value="F:lipid-linked peptidoglycan transporter activity"/>
    <property type="evidence" value="ECO:0007669"/>
    <property type="project" value="UniProtKB-UniRule"/>
</dbReference>
<evidence type="ECO:0000256" key="1">
    <source>
        <dbReference type="ARBA" id="ARBA00004651"/>
    </source>
</evidence>
<proteinExistence type="inferred from homology"/>
<evidence type="ECO:0000256" key="2">
    <source>
        <dbReference type="ARBA" id="ARBA00022475"/>
    </source>
</evidence>
<evidence type="ECO:0000256" key="3">
    <source>
        <dbReference type="ARBA" id="ARBA00022692"/>
    </source>
</evidence>
<protein>
    <recommendedName>
        <fullName evidence="10">Probable lipid II flippase MurJ</fullName>
    </recommendedName>
</protein>
<dbReference type="Pfam" id="PF03023">
    <property type="entry name" value="MurJ"/>
    <property type="match status" value="1"/>
</dbReference>
<name>A0A368Y851_9BURK</name>
<keyword evidence="10 11" id="KW-0961">Cell wall biogenesis/degradation</keyword>
<comment type="caution">
    <text evidence="12">The sequence shown here is derived from an EMBL/GenBank/DDBJ whole genome shotgun (WGS) entry which is preliminary data.</text>
</comment>
<keyword evidence="7 10" id="KW-0472">Membrane</keyword>